<keyword evidence="7" id="KW-0103">Bromodomain</keyword>
<evidence type="ECO:0000256" key="1">
    <source>
        <dbReference type="ARBA" id="ARBA00006914"/>
    </source>
</evidence>
<dbReference type="GO" id="GO:0003682">
    <property type="term" value="F:chromatin binding"/>
    <property type="evidence" value="ECO:0007669"/>
    <property type="project" value="TreeGrafter"/>
</dbReference>
<evidence type="ECO:0000256" key="5">
    <source>
        <dbReference type="ARBA" id="ARBA00022833"/>
    </source>
</evidence>
<evidence type="ECO:0000256" key="8">
    <source>
        <dbReference type="RuleBase" id="RU003651"/>
    </source>
</evidence>
<evidence type="ECO:0000256" key="6">
    <source>
        <dbReference type="ARBA" id="ARBA00022840"/>
    </source>
</evidence>
<evidence type="ECO:0000313" key="11">
    <source>
        <dbReference type="EMBL" id="KAK9815637.1"/>
    </source>
</evidence>
<name>A0AAW1Q5I3_9CHLO</name>
<dbReference type="Gene3D" id="1.10.8.60">
    <property type="match status" value="1"/>
</dbReference>
<dbReference type="Pfam" id="PF00004">
    <property type="entry name" value="AAA"/>
    <property type="match status" value="1"/>
</dbReference>
<dbReference type="InterPro" id="IPR041569">
    <property type="entry name" value="AAA_lid_3"/>
</dbReference>
<feature type="region of interest" description="Disordered" evidence="9">
    <location>
        <begin position="151"/>
        <end position="189"/>
    </location>
</feature>
<feature type="domain" description="PHD-type" evidence="10">
    <location>
        <begin position="16"/>
        <end position="135"/>
    </location>
</feature>
<dbReference type="GO" id="GO:0016887">
    <property type="term" value="F:ATP hydrolysis activity"/>
    <property type="evidence" value="ECO:0007669"/>
    <property type="project" value="InterPro"/>
</dbReference>
<evidence type="ECO:0000313" key="12">
    <source>
        <dbReference type="Proteomes" id="UP001489004"/>
    </source>
</evidence>
<dbReference type="EMBL" id="JALJOR010000006">
    <property type="protein sequence ID" value="KAK9815637.1"/>
    <property type="molecule type" value="Genomic_DNA"/>
</dbReference>
<dbReference type="InterPro" id="IPR045199">
    <property type="entry name" value="ATAD2-like"/>
</dbReference>
<dbReference type="Pfam" id="PF13771">
    <property type="entry name" value="zf-HC5HC2H"/>
    <property type="match status" value="1"/>
</dbReference>
<dbReference type="GO" id="GO:0006337">
    <property type="term" value="P:nucleosome disassembly"/>
    <property type="evidence" value="ECO:0007669"/>
    <property type="project" value="TreeGrafter"/>
</dbReference>
<dbReference type="GO" id="GO:0045815">
    <property type="term" value="P:transcription initiation-coupled chromatin remodeling"/>
    <property type="evidence" value="ECO:0007669"/>
    <property type="project" value="TreeGrafter"/>
</dbReference>
<evidence type="ECO:0000256" key="3">
    <source>
        <dbReference type="ARBA" id="ARBA00022741"/>
    </source>
</evidence>
<dbReference type="PANTHER" id="PTHR23069:SF7">
    <property type="entry name" value="P-LOOP CONTAINING NUCLEOSIDE TRIPHOSPHATE HYDROLASES SUPERFAMILY PROTEIN"/>
    <property type="match status" value="1"/>
</dbReference>
<dbReference type="InterPro" id="IPR013083">
    <property type="entry name" value="Znf_RING/FYVE/PHD"/>
</dbReference>
<keyword evidence="5" id="KW-0862">Zinc</keyword>
<sequence>MPKSNPDDVGKRVAWARHCALCDKQQTFESGSLGTLLGPVGEDAAGLPIFVHRLCALWSPEVYQTDQGTLRCVMAAVKRGRAMRCCECQQRGATIGCRLERCPLSFHLHCAALRAGAAGCTFYPDKYMVACAEHAPLFKHEAQQNRVFPQSPYRAPAVPRGASRHQQPDAPEVSEQRPHKKRRQGGVDPAVHMRLAHEALKSASIGARAYENESSDDEEHFRKKERQRIIRDRAKLNPLVLGAGGRAQAAGSVQAMAGDPTGRNDVDLEGWDAVGGHEAAVKQLKEMVLLPLLYPDLFRQMNIHPPRGILFHGPPGTGKTLVARALAGACSLHSPKPVTFFARKGADCLGKFAGEAERTLRLLFDEASRAAPSIIFLDELDGLVPARSARSGGSDQIYASVVSTLLALMDGITDRGAVVVIGATNRPEAIDPALRRPGRFDREVYFGLPTLAERNAILAVHTRKWPERPSPRTLEAVAGAAEGFAGADLQALCSAAVLAAVQRQAPRLIDQLDQQHQGEAV</sequence>
<dbReference type="GO" id="GO:0005634">
    <property type="term" value="C:nucleus"/>
    <property type="evidence" value="ECO:0007669"/>
    <property type="project" value="TreeGrafter"/>
</dbReference>
<dbReference type="InterPro" id="IPR003593">
    <property type="entry name" value="AAA+_ATPase"/>
</dbReference>
<dbReference type="GO" id="GO:0005524">
    <property type="term" value="F:ATP binding"/>
    <property type="evidence" value="ECO:0007669"/>
    <property type="project" value="UniProtKB-KW"/>
</dbReference>
<comment type="caution">
    <text evidence="11">The sequence shown here is derived from an EMBL/GenBank/DDBJ whole genome shotgun (WGS) entry which is preliminary data.</text>
</comment>
<keyword evidence="12" id="KW-1185">Reference proteome</keyword>
<dbReference type="Gene3D" id="3.30.40.10">
    <property type="entry name" value="Zinc/RING finger domain, C3HC4 (zinc finger)"/>
    <property type="match status" value="1"/>
</dbReference>
<dbReference type="InterPro" id="IPR027417">
    <property type="entry name" value="P-loop_NTPase"/>
</dbReference>
<dbReference type="PROSITE" id="PS51805">
    <property type="entry name" value="EPHD"/>
    <property type="match status" value="1"/>
</dbReference>
<accession>A0AAW1Q5I3</accession>
<dbReference type="Gene3D" id="3.40.50.300">
    <property type="entry name" value="P-loop containing nucleotide triphosphate hydrolases"/>
    <property type="match status" value="1"/>
</dbReference>
<evidence type="ECO:0000259" key="10">
    <source>
        <dbReference type="PROSITE" id="PS51805"/>
    </source>
</evidence>
<proteinExistence type="inferred from homology"/>
<keyword evidence="4" id="KW-0863">Zinc-finger</keyword>
<comment type="similarity">
    <text evidence="1 8">Belongs to the AAA ATPase family.</text>
</comment>
<keyword evidence="3 8" id="KW-0547">Nucleotide-binding</keyword>
<dbReference type="GO" id="GO:0008270">
    <property type="term" value="F:zinc ion binding"/>
    <property type="evidence" value="ECO:0007669"/>
    <property type="project" value="UniProtKB-KW"/>
</dbReference>
<evidence type="ECO:0000256" key="9">
    <source>
        <dbReference type="SAM" id="MobiDB-lite"/>
    </source>
</evidence>
<dbReference type="InterPro" id="IPR003960">
    <property type="entry name" value="ATPase_AAA_CS"/>
</dbReference>
<dbReference type="FunFam" id="3.40.50.300:FF:000061">
    <property type="entry name" value="ATPase family, AAA domain-containing 2"/>
    <property type="match status" value="1"/>
</dbReference>
<evidence type="ECO:0000256" key="2">
    <source>
        <dbReference type="ARBA" id="ARBA00022723"/>
    </source>
</evidence>
<reference evidence="11 12" key="1">
    <citation type="journal article" date="2024" name="Nat. Commun.">
        <title>Phylogenomics reveals the evolutionary origins of lichenization in chlorophyte algae.</title>
        <authorList>
            <person name="Puginier C."/>
            <person name="Libourel C."/>
            <person name="Otte J."/>
            <person name="Skaloud P."/>
            <person name="Haon M."/>
            <person name="Grisel S."/>
            <person name="Petersen M."/>
            <person name="Berrin J.G."/>
            <person name="Delaux P.M."/>
            <person name="Dal Grande F."/>
            <person name="Keller J."/>
        </authorList>
    </citation>
    <scope>NUCLEOTIDE SEQUENCE [LARGE SCALE GENOMIC DNA]</scope>
    <source>
        <strain evidence="11 12">SAG 2043</strain>
    </source>
</reference>
<keyword evidence="6 8" id="KW-0067">ATP-binding</keyword>
<organism evidence="11 12">
    <name type="scientific">[Myrmecia] bisecta</name>
    <dbReference type="NCBI Taxonomy" id="41462"/>
    <lineage>
        <taxon>Eukaryota</taxon>
        <taxon>Viridiplantae</taxon>
        <taxon>Chlorophyta</taxon>
        <taxon>core chlorophytes</taxon>
        <taxon>Trebouxiophyceae</taxon>
        <taxon>Trebouxiales</taxon>
        <taxon>Trebouxiaceae</taxon>
        <taxon>Myrmecia</taxon>
    </lineage>
</organism>
<dbReference type="Proteomes" id="UP001489004">
    <property type="component" value="Unassembled WGS sequence"/>
</dbReference>
<dbReference type="PANTHER" id="PTHR23069">
    <property type="entry name" value="AAA DOMAIN-CONTAINING"/>
    <property type="match status" value="1"/>
</dbReference>
<dbReference type="SMART" id="SM00382">
    <property type="entry name" value="AAA"/>
    <property type="match status" value="1"/>
</dbReference>
<evidence type="ECO:0000256" key="7">
    <source>
        <dbReference type="ARBA" id="ARBA00023117"/>
    </source>
</evidence>
<dbReference type="PROSITE" id="PS00674">
    <property type="entry name" value="AAA"/>
    <property type="match status" value="1"/>
</dbReference>
<protein>
    <recommendedName>
        <fullName evidence="10">PHD-type domain-containing protein</fullName>
    </recommendedName>
</protein>
<dbReference type="GO" id="GO:0042393">
    <property type="term" value="F:histone binding"/>
    <property type="evidence" value="ECO:0007669"/>
    <property type="project" value="TreeGrafter"/>
</dbReference>
<dbReference type="InterPro" id="IPR003959">
    <property type="entry name" value="ATPase_AAA_core"/>
</dbReference>
<dbReference type="AlphaFoldDB" id="A0AAW1Q5I3"/>
<dbReference type="GO" id="GO:0006334">
    <property type="term" value="P:nucleosome assembly"/>
    <property type="evidence" value="ECO:0007669"/>
    <property type="project" value="TreeGrafter"/>
</dbReference>
<dbReference type="SUPFAM" id="SSF52540">
    <property type="entry name" value="P-loop containing nucleoside triphosphate hydrolases"/>
    <property type="match status" value="1"/>
</dbReference>
<keyword evidence="2" id="KW-0479">Metal-binding</keyword>
<evidence type="ECO:0000256" key="4">
    <source>
        <dbReference type="ARBA" id="ARBA00022771"/>
    </source>
</evidence>
<dbReference type="InterPro" id="IPR034732">
    <property type="entry name" value="EPHD"/>
</dbReference>
<dbReference type="Pfam" id="PF17862">
    <property type="entry name" value="AAA_lid_3"/>
    <property type="match status" value="1"/>
</dbReference>
<gene>
    <name evidence="11" type="ORF">WJX72_007259</name>
</gene>